<evidence type="ECO:0000256" key="1">
    <source>
        <dbReference type="ARBA" id="ARBA00008452"/>
    </source>
</evidence>
<evidence type="ECO:0000313" key="6">
    <source>
        <dbReference type="Proteomes" id="UP001596028"/>
    </source>
</evidence>
<evidence type="ECO:0000259" key="4">
    <source>
        <dbReference type="SMART" id="SM00642"/>
    </source>
</evidence>
<dbReference type="PANTHER" id="PTHR38784:SF1">
    <property type="entry name" value="SUCROSE PHOSPHORYLASE"/>
    <property type="match status" value="1"/>
</dbReference>
<dbReference type="RefSeq" id="WP_378091137.1">
    <property type="nucleotide sequence ID" value="NZ_JBHSEP010000001.1"/>
</dbReference>
<dbReference type="GO" id="GO:0009018">
    <property type="term" value="F:sucrose phosphorylase activity"/>
    <property type="evidence" value="ECO:0007669"/>
    <property type="project" value="UniProtKB-EC"/>
</dbReference>
<dbReference type="EC" id="2.4.1.7" evidence="5"/>
<keyword evidence="3 5" id="KW-0808">Transferase</keyword>
<keyword evidence="6" id="KW-1185">Reference proteome</keyword>
<proteinExistence type="inferred from homology"/>
<organism evidence="5 6">
    <name type="scientific">Cohnella hongkongensis</name>
    <dbReference type="NCBI Taxonomy" id="178337"/>
    <lineage>
        <taxon>Bacteria</taxon>
        <taxon>Bacillati</taxon>
        <taxon>Bacillota</taxon>
        <taxon>Bacilli</taxon>
        <taxon>Bacillales</taxon>
        <taxon>Paenibacillaceae</taxon>
        <taxon>Cohnella</taxon>
    </lineage>
</organism>
<feature type="domain" description="Glycosyl hydrolase family 13 catalytic" evidence="4">
    <location>
        <begin position="10"/>
        <end position="430"/>
    </location>
</feature>
<comment type="similarity">
    <text evidence="1">Belongs to the glycosyl hydrolase 13 family. Sucrose phosphorylase subfamily.</text>
</comment>
<protein>
    <submittedName>
        <fullName evidence="5">Sucrose phosphorylase</fullName>
        <ecNumber evidence="5">2.4.1.7</ecNumber>
    </submittedName>
</protein>
<dbReference type="SMART" id="SM00642">
    <property type="entry name" value="Aamy"/>
    <property type="match status" value="1"/>
</dbReference>
<reference evidence="6" key="1">
    <citation type="journal article" date="2019" name="Int. J. Syst. Evol. Microbiol.">
        <title>The Global Catalogue of Microorganisms (GCM) 10K type strain sequencing project: providing services to taxonomists for standard genome sequencing and annotation.</title>
        <authorList>
            <consortium name="The Broad Institute Genomics Platform"/>
            <consortium name="The Broad Institute Genome Sequencing Center for Infectious Disease"/>
            <person name="Wu L."/>
            <person name="Ma J."/>
        </authorList>
    </citation>
    <scope>NUCLEOTIDE SEQUENCE [LARGE SCALE GENOMIC DNA]</scope>
    <source>
        <strain evidence="6">CCUG 49571</strain>
    </source>
</reference>
<dbReference type="Gene3D" id="3.90.400.10">
    <property type="entry name" value="Oligo-1,6-glucosidase, Domain 2"/>
    <property type="match status" value="1"/>
</dbReference>
<dbReference type="PANTHER" id="PTHR38784">
    <property type="entry name" value="SUCROSE PHOSPHORYLASE"/>
    <property type="match status" value="1"/>
</dbReference>
<gene>
    <name evidence="5" type="primary">gtfA</name>
    <name evidence="5" type="ORF">ACFO3S_00590</name>
</gene>
<dbReference type="InterPro" id="IPR022527">
    <property type="entry name" value="Sucrose_phospho"/>
</dbReference>
<dbReference type="EMBL" id="JBHSEP010000001">
    <property type="protein sequence ID" value="MFC4596720.1"/>
    <property type="molecule type" value="Genomic_DNA"/>
</dbReference>
<comment type="caution">
    <text evidence="5">The sequence shown here is derived from an EMBL/GenBank/DDBJ whole genome shotgun (WGS) entry which is preliminary data.</text>
</comment>
<evidence type="ECO:0000313" key="5">
    <source>
        <dbReference type="EMBL" id="MFC4596720.1"/>
    </source>
</evidence>
<dbReference type="Proteomes" id="UP001596028">
    <property type="component" value="Unassembled WGS sequence"/>
</dbReference>
<name>A0ABV9F7E6_9BACL</name>
<keyword evidence="2 5" id="KW-0328">Glycosyltransferase</keyword>
<dbReference type="InterPro" id="IPR006047">
    <property type="entry name" value="GH13_cat_dom"/>
</dbReference>
<dbReference type="Pfam" id="PF00128">
    <property type="entry name" value="Alpha-amylase"/>
    <property type="match status" value="1"/>
</dbReference>
<evidence type="ECO:0000256" key="3">
    <source>
        <dbReference type="ARBA" id="ARBA00022679"/>
    </source>
</evidence>
<dbReference type="InterPro" id="IPR017853">
    <property type="entry name" value="GH"/>
</dbReference>
<evidence type="ECO:0000256" key="2">
    <source>
        <dbReference type="ARBA" id="ARBA00022676"/>
    </source>
</evidence>
<accession>A0ABV9F7E6</accession>
<dbReference type="Gene3D" id="3.20.20.80">
    <property type="entry name" value="Glycosidases"/>
    <property type="match status" value="1"/>
</dbReference>
<dbReference type="NCBIfam" id="TIGR03852">
    <property type="entry name" value="sucrose_gtfA"/>
    <property type="match status" value="1"/>
</dbReference>
<dbReference type="InterPro" id="IPR045857">
    <property type="entry name" value="O16G_dom_2"/>
</dbReference>
<sequence length="489" mass="56614">MAIKNQVQLITYPDSMGGDLKALRQVLHRHFLDVFKGGIHILPPYPSSGDRGFAPLTYLEIEPRFGDWDDVNEIGKSFDILVDLMVNHISAQSAYFRDFLKRGRESEYADYFMTLDKIWEDGQPVDEHIAQMFLRRPLPYSTFRTEDGREERVWTTFGKSDPSEQIDLDIYSPKVRQLFEQYFANFRKHGVKIVRLDAVGYVIKKPGTSSFFVEPEIWDFLEWISALARSMDIELLPEVHAHYEIQIRLAERGYWIYDFILPYRVLETFINRSSTALYSYLKGRPEKQFTMLDCHDGVPVKPDLDGLIDPKEARALVDVCLERGSNLSLIYSDKHKAEDGFDVHQIRCSYYSVLDCNDDAYLAARAIQFFVPGIPQVYYVGLLAGKNDTERVAETGEGREINRHNYTTEEIEEAVLQPVVQRLIKLIQFRNEYEAFNGEFILPTDCASHEVRLAWRKDRSVCSLAIDLRTSKTVIEYADDNGANVRYEV</sequence>
<dbReference type="SUPFAM" id="SSF51445">
    <property type="entry name" value="(Trans)glycosidases"/>
    <property type="match status" value="1"/>
</dbReference>